<comment type="cofactor">
    <cofactor evidence="1">
        <name>Mg(2+)</name>
        <dbReference type="ChEBI" id="CHEBI:18420"/>
    </cofactor>
</comment>
<organism evidence="17 18">
    <name type="scientific">Tetraodon nigroviridis</name>
    <name type="common">Spotted green pufferfish</name>
    <name type="synonym">Chelonodon nigroviridis</name>
    <dbReference type="NCBI Taxonomy" id="99883"/>
    <lineage>
        <taxon>Eukaryota</taxon>
        <taxon>Metazoa</taxon>
        <taxon>Chordata</taxon>
        <taxon>Craniata</taxon>
        <taxon>Vertebrata</taxon>
        <taxon>Euteleostomi</taxon>
        <taxon>Actinopterygii</taxon>
        <taxon>Neopterygii</taxon>
        <taxon>Teleostei</taxon>
        <taxon>Neoteleostei</taxon>
        <taxon>Acanthomorphata</taxon>
        <taxon>Eupercaria</taxon>
        <taxon>Tetraodontiformes</taxon>
        <taxon>Tetradontoidea</taxon>
        <taxon>Tetraodontidae</taxon>
        <taxon>Tetraodon</taxon>
    </lineage>
</organism>
<reference evidence="18" key="1">
    <citation type="journal article" date="2004" name="Nature">
        <title>Genome duplication in the teleost fish Tetraodon nigroviridis reveals the early vertebrate proto-karyotype.</title>
        <authorList>
            <person name="Jaillon O."/>
            <person name="Aury J.-M."/>
            <person name="Brunet F."/>
            <person name="Petit J.-L."/>
            <person name="Stange-Thomann N."/>
            <person name="Mauceli E."/>
            <person name="Bouneau L."/>
            <person name="Fischer C."/>
            <person name="Ozouf-Costaz C."/>
            <person name="Bernot A."/>
            <person name="Nicaud S."/>
            <person name="Jaffe D."/>
            <person name="Fisher S."/>
            <person name="Lutfalla G."/>
            <person name="Dossat C."/>
            <person name="Segurens B."/>
            <person name="Dasilva C."/>
            <person name="Salanoubat M."/>
            <person name="Levy M."/>
            <person name="Boudet N."/>
            <person name="Castellano S."/>
            <person name="Anthouard V."/>
            <person name="Jubin C."/>
            <person name="Castelli V."/>
            <person name="Katinka M."/>
            <person name="Vacherie B."/>
            <person name="Biemont C."/>
            <person name="Skalli Z."/>
            <person name="Cattolico L."/>
            <person name="Poulain J."/>
            <person name="De Berardinis V."/>
            <person name="Cruaud C."/>
            <person name="Duprat S."/>
            <person name="Brottier P."/>
            <person name="Coutanceau J.-P."/>
            <person name="Gouzy J."/>
            <person name="Parra G."/>
            <person name="Lardier G."/>
            <person name="Chapple C."/>
            <person name="McKernan K.J."/>
            <person name="McEwan P."/>
            <person name="Bosak S."/>
            <person name="Kellis M."/>
            <person name="Volff J.-N."/>
            <person name="Guigo R."/>
            <person name="Zody M.C."/>
            <person name="Mesirov J."/>
            <person name="Lindblad-Toh K."/>
            <person name="Birren B."/>
            <person name="Nusbaum C."/>
            <person name="Kahn D."/>
            <person name="Robinson-Rechavi M."/>
            <person name="Laudet V."/>
            <person name="Schachter V."/>
            <person name="Quetier F."/>
            <person name="Saurin W."/>
            <person name="Scarpelli C."/>
            <person name="Wincker P."/>
            <person name="Lander E.S."/>
            <person name="Weissenbach J."/>
            <person name="Roest Crollius H."/>
        </authorList>
    </citation>
    <scope>NUCLEOTIDE SEQUENCE [LARGE SCALE GENOMIC DNA]</scope>
</reference>
<dbReference type="InterPro" id="IPR019760">
    <property type="entry name" value="DNA-dir_DNA_pol_A_CS"/>
</dbReference>
<keyword evidence="13" id="KW-1135">Mitochondrion nucleoid</keyword>
<dbReference type="Proteomes" id="UP000007303">
    <property type="component" value="Unassembled WGS sequence"/>
</dbReference>
<dbReference type="STRING" id="99883.ENSTNIP00000015124"/>
<dbReference type="FunFam" id="3.30.420.390:FF:000002">
    <property type="entry name" value="DNA polymerase gamma, catalytic subunit"/>
    <property type="match status" value="1"/>
</dbReference>
<dbReference type="FunFam" id="3.30.420.390:FF:000001">
    <property type="entry name" value="DNA polymerase gamma, catalytic subunit"/>
    <property type="match status" value="1"/>
</dbReference>
<evidence type="ECO:0000256" key="3">
    <source>
        <dbReference type="ARBA" id="ARBA00007705"/>
    </source>
</evidence>
<dbReference type="GO" id="GO:0008408">
    <property type="term" value="F:3'-5' exonuclease activity"/>
    <property type="evidence" value="ECO:0007669"/>
    <property type="project" value="TreeGrafter"/>
</dbReference>
<proteinExistence type="inferred from homology"/>
<keyword evidence="18" id="KW-1185">Reference proteome</keyword>
<dbReference type="PANTHER" id="PTHR10267:SF0">
    <property type="entry name" value="DNA POLYMERASE SUBUNIT GAMMA-1"/>
    <property type="match status" value="1"/>
</dbReference>
<dbReference type="SUPFAM" id="SSF56672">
    <property type="entry name" value="DNA/RNA polymerases"/>
    <property type="match status" value="1"/>
</dbReference>
<feature type="domain" description="DNA-directed DNA polymerase family A palm" evidence="16">
    <location>
        <begin position="799"/>
        <end position="1073"/>
    </location>
</feature>
<accession>H3D3N6</accession>
<dbReference type="FunFam" id="1.10.150.20:FF:000024">
    <property type="entry name" value="DNA polymerase gamma, catalytic subunit"/>
    <property type="match status" value="1"/>
</dbReference>
<evidence type="ECO:0000256" key="12">
    <source>
        <dbReference type="ARBA" id="ARBA00023128"/>
    </source>
</evidence>
<evidence type="ECO:0000256" key="7">
    <source>
        <dbReference type="ARBA" id="ARBA00022695"/>
    </source>
</evidence>
<keyword evidence="9" id="KW-0460">Magnesium</keyword>
<evidence type="ECO:0000256" key="6">
    <source>
        <dbReference type="ARBA" id="ARBA00022679"/>
    </source>
</evidence>
<evidence type="ECO:0000256" key="14">
    <source>
        <dbReference type="ARBA" id="ARBA00031966"/>
    </source>
</evidence>
<dbReference type="InterPro" id="IPR012337">
    <property type="entry name" value="RNaseH-like_sf"/>
</dbReference>
<dbReference type="HOGENOM" id="CLU_001524_2_2_1"/>
<dbReference type="GO" id="GO:0003887">
    <property type="term" value="F:DNA-directed DNA polymerase activity"/>
    <property type="evidence" value="ECO:0007669"/>
    <property type="project" value="UniProtKB-KW"/>
</dbReference>
<comment type="subcellular location">
    <subcellularLocation>
        <location evidence="2">Mitochondrion matrix</location>
        <location evidence="2">Mitochondrion nucleoid</location>
    </subcellularLocation>
</comment>
<dbReference type="CDD" id="cd08641">
    <property type="entry name" value="DNA_pol_gammaA"/>
    <property type="match status" value="1"/>
</dbReference>
<dbReference type="GO" id="GO:0006264">
    <property type="term" value="P:mitochondrial DNA replication"/>
    <property type="evidence" value="ECO:0007669"/>
    <property type="project" value="InterPro"/>
</dbReference>
<keyword evidence="6" id="KW-0808">Transferase</keyword>
<dbReference type="GeneTree" id="ENSGT00390000000453"/>
<evidence type="ECO:0000313" key="18">
    <source>
        <dbReference type="Proteomes" id="UP000007303"/>
    </source>
</evidence>
<evidence type="ECO:0000256" key="15">
    <source>
        <dbReference type="SAM" id="MobiDB-lite"/>
    </source>
</evidence>
<name>H3D3N6_TETNG</name>
<keyword evidence="7" id="KW-0548">Nucleotidyltransferase</keyword>
<dbReference type="Ensembl" id="ENSTNIT00000015328.1">
    <property type="protein sequence ID" value="ENSTNIP00000015124.1"/>
    <property type="gene ID" value="ENSTNIG00000012160.1"/>
</dbReference>
<dbReference type="Gene3D" id="3.30.70.370">
    <property type="match status" value="1"/>
</dbReference>
<evidence type="ECO:0000256" key="11">
    <source>
        <dbReference type="ARBA" id="ARBA00023125"/>
    </source>
</evidence>
<keyword evidence="12" id="KW-0496">Mitochondrion</keyword>
<sequence>PQSSPAEDSTETRLNPLNIQMLSRNLHKQIFRGLEPKYREEEVQRSVKHLQKHQLWGKETPLLPDVELKLPRMYGANIDEHFRILAQTQSLPYLEAASKLQLAAVPPMPQVWNWEVGWTRYGPDGKAHKVDFPEESALVFDVEVCMAEGQCPTLAVALSPTNWYSWCSKRLIEERYTWSKELTLADLIPLETPVNSARPPGGRWKEALIVGHNVSFDRSYIKEQYLLKGSKVRFMDTMSLHMAISGLTGFQRTLWMANKMGKKRGLQGVKEHIKKTRQKREGPTIGSWDWVNISSINNLADVHALYVGGPPLQKEARETFVKGSLRDVRNNFQELMQYCALDVEATHQVFTEQLPLFMERCPHPVTFAGMLEMGVSYLPVNQNWGRYLEDSQDVYEELQREMKQSLMTLADDACQLLQDDRYKHDPWLWDLEWDVQEFKQKKVAAGKKKNSPKVVETPAAAAPLEQEPDPGPPSEEELVGPCPSRLAVERLKETVSRLPKRRQHLPGTSDWYRKLCEKMSVDSWMPGASLISLQMRVTPKLMGLTWDGFPLHYTEKHGWGYLVPGRRENLVPQEDNAGPVCPHRAIEGVYKEHCEKNSKEQPEYLDGRGADDLAWTDSTVWEKMEEMDSLENLPEENGVRKQTGVAADPHYIPEQSQCHYHHGNGPYSDVDVPGCWFFKLPHKDGNHNNVGSPFSKDFLSKMEDGTLRAGRSGTNAARALEINKMISFWRNAHKRISSQMVLWLRKVELPRIVSRHKDFDDGAQYGAILPQVITAGTVTRRAVEPTWLTASNARRDRVGSELKAMVQVPPGYHLVGADVDSQELWIAAVLGEAHFAGMHGCTAFGWMTLQGKKSQGTDLHSRTADAVGISREHAKVFNYGRIYGAGQAFAERLLMQFNHRLSQTEADRKAKQMYSLTKGVRRYHLSEEGEWLVKELGIEVEREENGSVSLQELRRITRLASQCSRRKKWDLVEKRLWSGGTESDMFNKLESIAHSAQPATPVLGCRISRALEPKAVGNEFITSRVNWAVQSSAVDYLHLILVAMKWLCQEHDIDGRFCISIHDEVRYLVSSEDRYRALALQITNLLTRSMFAHALGMQDLPQSVAFFSSVDIDQCLRKEVSMDCMTPSNPTGMERRYGIPPGEALDVYQIINITNGSLDRGRQRSEDQP</sequence>
<dbReference type="InterPro" id="IPR002297">
    <property type="entry name" value="DNA-dir_DNA_pol_A_mt"/>
</dbReference>
<dbReference type="InterPro" id="IPR001098">
    <property type="entry name" value="DNA-dir_DNA_pol_A_palm_dom"/>
</dbReference>
<evidence type="ECO:0000259" key="16">
    <source>
        <dbReference type="SMART" id="SM00482"/>
    </source>
</evidence>
<dbReference type="OMA" id="AMHITNL"/>
<dbReference type="GO" id="GO:0003677">
    <property type="term" value="F:DNA binding"/>
    <property type="evidence" value="ECO:0007669"/>
    <property type="project" value="UniProtKB-KW"/>
</dbReference>
<dbReference type="GO" id="GO:0042645">
    <property type="term" value="C:mitochondrial nucleoid"/>
    <property type="evidence" value="ECO:0007669"/>
    <property type="project" value="UniProtKB-SubCell"/>
</dbReference>
<keyword evidence="8" id="KW-0235">DNA replication</keyword>
<dbReference type="InParanoid" id="H3D3N6"/>
<dbReference type="InterPro" id="IPR041336">
    <property type="entry name" value="DNApol_Exo"/>
</dbReference>
<evidence type="ECO:0000256" key="5">
    <source>
        <dbReference type="ARBA" id="ARBA00015350"/>
    </source>
</evidence>
<evidence type="ECO:0000256" key="2">
    <source>
        <dbReference type="ARBA" id="ARBA00004436"/>
    </source>
</evidence>
<dbReference type="EC" id="2.7.7.7" evidence="4"/>
<dbReference type="Gene3D" id="3.30.420.390">
    <property type="match status" value="2"/>
</dbReference>
<evidence type="ECO:0000256" key="13">
    <source>
        <dbReference type="ARBA" id="ARBA00023271"/>
    </source>
</evidence>
<evidence type="ECO:0000256" key="8">
    <source>
        <dbReference type="ARBA" id="ARBA00022705"/>
    </source>
</evidence>
<dbReference type="SUPFAM" id="SSF53098">
    <property type="entry name" value="Ribonuclease H-like"/>
    <property type="match status" value="1"/>
</dbReference>
<reference evidence="17" key="3">
    <citation type="submission" date="2025-09" db="UniProtKB">
        <authorList>
            <consortium name="Ensembl"/>
        </authorList>
    </citation>
    <scope>IDENTIFICATION</scope>
</reference>
<reference evidence="17" key="2">
    <citation type="submission" date="2025-08" db="UniProtKB">
        <authorList>
            <consortium name="Ensembl"/>
        </authorList>
    </citation>
    <scope>IDENTIFICATION</scope>
</reference>
<dbReference type="SMART" id="SM00482">
    <property type="entry name" value="POLAc"/>
    <property type="match status" value="1"/>
</dbReference>
<dbReference type="InterPro" id="IPR043502">
    <property type="entry name" value="DNA/RNA_pol_sf"/>
</dbReference>
<dbReference type="AlphaFoldDB" id="H3D3N6"/>
<dbReference type="PRINTS" id="PR00867">
    <property type="entry name" value="DNAPOLG"/>
</dbReference>
<comment type="similarity">
    <text evidence="3">Belongs to the DNA polymerase type-A family.</text>
</comment>
<keyword evidence="10" id="KW-0239">DNA-directed DNA polymerase</keyword>
<evidence type="ECO:0000256" key="4">
    <source>
        <dbReference type="ARBA" id="ARBA00012417"/>
    </source>
</evidence>
<evidence type="ECO:0000313" key="17">
    <source>
        <dbReference type="Ensembl" id="ENSTNIP00000015124.1"/>
    </source>
</evidence>
<dbReference type="Gene3D" id="1.10.150.20">
    <property type="entry name" value="5' to 3' exonuclease, C-terminal subdomain"/>
    <property type="match status" value="1"/>
</dbReference>
<evidence type="ECO:0000256" key="9">
    <source>
        <dbReference type="ARBA" id="ARBA00022842"/>
    </source>
</evidence>
<dbReference type="GO" id="GO:0005760">
    <property type="term" value="C:gamma DNA polymerase complex"/>
    <property type="evidence" value="ECO:0007669"/>
    <property type="project" value="InterPro"/>
</dbReference>
<dbReference type="PANTHER" id="PTHR10267">
    <property type="entry name" value="DNA POLYMERASE SUBUNIT GAMMA-1"/>
    <property type="match status" value="1"/>
</dbReference>
<dbReference type="Pfam" id="PF18136">
    <property type="entry name" value="DNApol_Exo"/>
    <property type="match status" value="1"/>
</dbReference>
<evidence type="ECO:0000256" key="10">
    <source>
        <dbReference type="ARBA" id="ARBA00022932"/>
    </source>
</evidence>
<dbReference type="FunCoup" id="H3D3N6">
    <property type="interactions" value="801"/>
</dbReference>
<evidence type="ECO:0000256" key="1">
    <source>
        <dbReference type="ARBA" id="ARBA00001946"/>
    </source>
</evidence>
<keyword evidence="11" id="KW-0238">DNA-binding</keyword>
<feature type="region of interest" description="Disordered" evidence="15">
    <location>
        <begin position="444"/>
        <end position="480"/>
    </location>
</feature>
<dbReference type="InterPro" id="IPR047580">
    <property type="entry name" value="POLG_palm_dom"/>
</dbReference>
<protein>
    <recommendedName>
        <fullName evidence="5">DNA polymerase subunit gamma-1</fullName>
        <ecNumber evidence="4">2.7.7.7</ecNumber>
    </recommendedName>
    <alternativeName>
        <fullName evidence="14">Mitochondrial DNA polymerase catalytic subunit</fullName>
    </alternativeName>
</protein>
<dbReference type="PROSITE" id="PS00447">
    <property type="entry name" value="DNA_POLYMERASE_A"/>
    <property type="match status" value="1"/>
</dbReference>